<reference evidence="7" key="3">
    <citation type="submission" date="2025-09" db="UniProtKB">
        <authorList>
            <consortium name="Ensembl"/>
        </authorList>
    </citation>
    <scope>IDENTIFICATION</scope>
</reference>
<evidence type="ECO:0000313" key="8">
    <source>
        <dbReference type="Proteomes" id="UP000265120"/>
    </source>
</evidence>
<dbReference type="Gene3D" id="3.10.120.10">
    <property type="entry name" value="Cytochrome b5-like heme/steroid binding domain"/>
    <property type="match status" value="1"/>
</dbReference>
<feature type="domain" description="Cytochrome b5 heme-binding" evidence="6">
    <location>
        <begin position="71"/>
        <end position="167"/>
    </location>
</feature>
<comment type="similarity">
    <text evidence="2">Belongs to the cytochrome b5 family. MAPR subfamily.</text>
</comment>
<dbReference type="GO" id="GO:0016020">
    <property type="term" value="C:membrane"/>
    <property type="evidence" value="ECO:0007669"/>
    <property type="project" value="TreeGrafter"/>
</dbReference>
<dbReference type="GeneTree" id="ENSGT00940000160156"/>
<dbReference type="PANTHER" id="PTHR10281">
    <property type="entry name" value="MEMBRANE-ASSOCIATED PROGESTERONE RECEPTOR COMPONENT-RELATED"/>
    <property type="match status" value="1"/>
</dbReference>
<keyword evidence="5" id="KW-1133">Transmembrane helix</keyword>
<dbReference type="GO" id="GO:0012505">
    <property type="term" value="C:endomembrane system"/>
    <property type="evidence" value="ECO:0007669"/>
    <property type="project" value="TreeGrafter"/>
</dbReference>
<evidence type="ECO:0000256" key="5">
    <source>
        <dbReference type="SAM" id="Phobius"/>
    </source>
</evidence>
<organism evidence="7 8">
    <name type="scientific">Cynoglossus semilaevis</name>
    <name type="common">Tongue sole</name>
    <dbReference type="NCBI Taxonomy" id="244447"/>
    <lineage>
        <taxon>Eukaryota</taxon>
        <taxon>Metazoa</taxon>
        <taxon>Chordata</taxon>
        <taxon>Craniata</taxon>
        <taxon>Vertebrata</taxon>
        <taxon>Euteleostomi</taxon>
        <taxon>Actinopterygii</taxon>
        <taxon>Neopterygii</taxon>
        <taxon>Teleostei</taxon>
        <taxon>Neoteleostei</taxon>
        <taxon>Acanthomorphata</taxon>
        <taxon>Carangaria</taxon>
        <taxon>Pleuronectiformes</taxon>
        <taxon>Pleuronectoidei</taxon>
        <taxon>Cynoglossidae</taxon>
        <taxon>Cynoglossinae</taxon>
        <taxon>Cynoglossus</taxon>
    </lineage>
</organism>
<dbReference type="InterPro" id="IPR001199">
    <property type="entry name" value="Cyt_B5-like_heme/steroid-bd"/>
</dbReference>
<feature type="transmembrane region" description="Helical" evidence="5">
    <location>
        <begin position="30"/>
        <end position="50"/>
    </location>
</feature>
<evidence type="ECO:0000256" key="2">
    <source>
        <dbReference type="ARBA" id="ARBA00038357"/>
    </source>
</evidence>
<dbReference type="FunCoup" id="A0A3P8VYU1">
    <property type="interactions" value="1208"/>
</dbReference>
<evidence type="ECO:0000313" key="7">
    <source>
        <dbReference type="Ensembl" id="ENSCSEP00000017565.1"/>
    </source>
</evidence>
<dbReference type="Proteomes" id="UP000265120">
    <property type="component" value="Chromosome 19"/>
</dbReference>
<proteinExistence type="inferred from homology"/>
<dbReference type="Pfam" id="PF00173">
    <property type="entry name" value="Cyt-b5"/>
    <property type="match status" value="1"/>
</dbReference>
<dbReference type="SUPFAM" id="SSF55856">
    <property type="entry name" value="Cytochrome b5-like heme/steroid binding domain"/>
    <property type="match status" value="1"/>
</dbReference>
<accession>A0A3P8VYU1</accession>
<dbReference type="SMART" id="SM01117">
    <property type="entry name" value="Cyt-b5"/>
    <property type="match status" value="1"/>
</dbReference>
<dbReference type="InterPro" id="IPR050577">
    <property type="entry name" value="MAPR/NEUFC/NENF-like"/>
</dbReference>
<comment type="function">
    <text evidence="1">Heme-binding protein which promotes neuronal but not astrocyte differentiation.</text>
</comment>
<dbReference type="STRING" id="244447.ENSCSEP00000017565"/>
<dbReference type="InParanoid" id="A0A3P8VYU1"/>
<reference evidence="7" key="2">
    <citation type="submission" date="2025-08" db="UniProtKB">
        <authorList>
            <consortium name="Ensembl"/>
        </authorList>
    </citation>
    <scope>IDENTIFICATION</scope>
</reference>
<dbReference type="OMA" id="GHKHYGP"/>
<protein>
    <recommendedName>
        <fullName evidence="3">Neuferricin</fullName>
    </recommendedName>
    <alternativeName>
        <fullName evidence="4">Cytochrome b5 domain-containing protein 2</fullName>
    </alternativeName>
</protein>
<dbReference type="PANTHER" id="PTHR10281:SF4">
    <property type="entry name" value="NEUFERRICIN"/>
    <property type="match status" value="1"/>
</dbReference>
<evidence type="ECO:0000259" key="6">
    <source>
        <dbReference type="SMART" id="SM01117"/>
    </source>
</evidence>
<reference evidence="7 8" key="1">
    <citation type="journal article" date="2014" name="Nat. Genet.">
        <title>Whole-genome sequence of a flatfish provides insights into ZW sex chromosome evolution and adaptation to a benthic lifestyle.</title>
        <authorList>
            <person name="Chen S."/>
            <person name="Zhang G."/>
            <person name="Shao C."/>
            <person name="Huang Q."/>
            <person name="Liu G."/>
            <person name="Zhang P."/>
            <person name="Song W."/>
            <person name="An N."/>
            <person name="Chalopin D."/>
            <person name="Volff J.N."/>
            <person name="Hong Y."/>
            <person name="Li Q."/>
            <person name="Sha Z."/>
            <person name="Zhou H."/>
            <person name="Xie M."/>
            <person name="Yu Q."/>
            <person name="Liu Y."/>
            <person name="Xiang H."/>
            <person name="Wang N."/>
            <person name="Wu K."/>
            <person name="Yang C."/>
            <person name="Zhou Q."/>
            <person name="Liao X."/>
            <person name="Yang L."/>
            <person name="Hu Q."/>
            <person name="Zhang J."/>
            <person name="Meng L."/>
            <person name="Jin L."/>
            <person name="Tian Y."/>
            <person name="Lian J."/>
            <person name="Yang J."/>
            <person name="Miao G."/>
            <person name="Liu S."/>
            <person name="Liang Z."/>
            <person name="Yan F."/>
            <person name="Li Y."/>
            <person name="Sun B."/>
            <person name="Zhang H."/>
            <person name="Zhang J."/>
            <person name="Zhu Y."/>
            <person name="Du M."/>
            <person name="Zhao Y."/>
            <person name="Schartl M."/>
            <person name="Tang Q."/>
            <person name="Wang J."/>
        </authorList>
    </citation>
    <scope>NUCLEOTIDE SEQUENCE</scope>
</reference>
<keyword evidence="8" id="KW-1185">Reference proteome</keyword>
<dbReference type="InterPro" id="IPR036400">
    <property type="entry name" value="Cyt_B5-like_heme/steroid_sf"/>
</dbReference>
<name>A0A3P8VYU1_CYNSE</name>
<evidence type="ECO:0000256" key="1">
    <source>
        <dbReference type="ARBA" id="ARBA00037690"/>
    </source>
</evidence>
<keyword evidence="5" id="KW-0472">Membrane</keyword>
<evidence type="ECO:0000256" key="4">
    <source>
        <dbReference type="ARBA" id="ARBA00042241"/>
    </source>
</evidence>
<dbReference type="Ensembl" id="ENSCSET00000017783.1">
    <property type="protein sequence ID" value="ENSCSEP00000017565.1"/>
    <property type="gene ID" value="ENSCSEG00000011274.1"/>
</dbReference>
<keyword evidence="5" id="KW-0812">Transmembrane</keyword>
<dbReference type="AlphaFoldDB" id="A0A3P8VYU1"/>
<evidence type="ECO:0000256" key="3">
    <source>
        <dbReference type="ARBA" id="ARBA00039568"/>
    </source>
</evidence>
<sequence>MSVSTRTGPSSASDTATSGRRGRAVFRETGVLCFYVLFVTATSSTGAFLVPHDCFSDLGRPRESLRPVKVLSKDELSLYDGEEGSKGLYLAIVGQVFDVQNGYKHYGPGGAYHFMAGKDASLSFITGDFTESGLTDDVSSLSHLQVVALYDWLAFYQKVYQSVGVVTGQFYSETGKPTEALLQVETSLAEGQKMKAQSESDMIRFPACNSEWSSAQGGRFWCSTQSGGVLRDWAGVPRKLFSAGSPSARCICVEDQSAAEKNPNLQKYDGCHPQADSCYVGKH</sequence>